<accession>A0A4D7YNU8</accession>
<protein>
    <submittedName>
        <fullName evidence="1">Uncharacterized protein</fullName>
    </submittedName>
</protein>
<reference evidence="1 2" key="1">
    <citation type="submission" date="2019-04" db="EMBL/GenBank/DDBJ databases">
        <title>Complete genome sequence of Agrobacterium tumefaciens CFBP7129.</title>
        <authorList>
            <person name="Haryono M."/>
            <person name="Lin Y.-C."/>
            <person name="Lai E.-M."/>
            <person name="Kuo C.-H."/>
        </authorList>
    </citation>
    <scope>NUCLEOTIDE SEQUENCE [LARGE SCALE GENOMIC DNA]</scope>
    <source>
        <strain evidence="1 2">CFBP7129</strain>
    </source>
</reference>
<proteinExistence type="predicted"/>
<name>A0A4D7YNU8_AGRTU</name>
<evidence type="ECO:0000313" key="2">
    <source>
        <dbReference type="Proteomes" id="UP000298649"/>
    </source>
</evidence>
<gene>
    <name evidence="1" type="ORF">CFBP7129_17535</name>
</gene>
<evidence type="ECO:0000313" key="1">
    <source>
        <dbReference type="EMBL" id="QCL96068.1"/>
    </source>
</evidence>
<dbReference type="Proteomes" id="UP000298649">
    <property type="component" value="Chromosome linear"/>
</dbReference>
<organism evidence="1 2">
    <name type="scientific">Agrobacterium tumefaciens</name>
    <dbReference type="NCBI Taxonomy" id="358"/>
    <lineage>
        <taxon>Bacteria</taxon>
        <taxon>Pseudomonadati</taxon>
        <taxon>Pseudomonadota</taxon>
        <taxon>Alphaproteobacteria</taxon>
        <taxon>Hyphomicrobiales</taxon>
        <taxon>Rhizobiaceae</taxon>
        <taxon>Rhizobium/Agrobacterium group</taxon>
        <taxon>Agrobacterium</taxon>
        <taxon>Agrobacterium tumefaciens complex</taxon>
    </lineage>
</organism>
<dbReference type="AlphaFoldDB" id="A0A4D7YNU8"/>
<sequence>MSFAGGLDLMSNSTGTFAQSEAAFTRFHAATLGINSATGIVASTRVTDDWYFRPANYLVTGFTSVALALGATGYQSDTLRNGSAATLEVFAPVIVRSALPASFDEAIKEMKSFEMLQDGWDGAGSVKPSRGFIEAATAFVEALPLTAPTPEASASADGAVSWFWDTDEIYATASFSSDGKYAYFARNRVNGTKVGGVSETYLGEIPQEFLEILAAA</sequence>
<dbReference type="EMBL" id="CP039923">
    <property type="protein sequence ID" value="QCL96068.1"/>
    <property type="molecule type" value="Genomic_DNA"/>
</dbReference>